<dbReference type="GO" id="GO:0016539">
    <property type="term" value="P:intein-mediated protein splicing"/>
    <property type="evidence" value="ECO:0007669"/>
    <property type="project" value="InterPro"/>
</dbReference>
<dbReference type="Gene3D" id="2.10.70.10">
    <property type="entry name" value="Complement Module, domain 1"/>
    <property type="match status" value="3"/>
</dbReference>
<keyword evidence="5" id="KW-0732">Signal</keyword>
<dbReference type="Gene3D" id="2.150.10.10">
    <property type="entry name" value="Serralysin-like metalloprotease, C-terminal"/>
    <property type="match status" value="5"/>
</dbReference>
<dbReference type="PANTHER" id="PTHR11889">
    <property type="entry name" value="HEDGEHOG"/>
    <property type="match status" value="1"/>
</dbReference>
<dbReference type="PROSITE" id="PS00330">
    <property type="entry name" value="HEMOLYSIN_CALCIUM"/>
    <property type="match status" value="4"/>
</dbReference>
<organism evidence="8 9">
    <name type="scientific">Salvelinus namaycush</name>
    <name type="common">Lake trout</name>
    <name type="synonym">Salmo namaycush</name>
    <dbReference type="NCBI Taxonomy" id="8040"/>
    <lineage>
        <taxon>Eukaryota</taxon>
        <taxon>Metazoa</taxon>
        <taxon>Chordata</taxon>
        <taxon>Craniata</taxon>
        <taxon>Vertebrata</taxon>
        <taxon>Euteleostomi</taxon>
        <taxon>Actinopterygii</taxon>
        <taxon>Neopterygii</taxon>
        <taxon>Teleostei</taxon>
        <taxon>Protacanthopterygii</taxon>
        <taxon>Salmoniformes</taxon>
        <taxon>Salmonidae</taxon>
        <taxon>Salmoninae</taxon>
        <taxon>Salvelinus</taxon>
    </lineage>
</organism>
<comment type="caution">
    <text evidence="4">Lacks conserved residue(s) required for the propagation of feature annotation.</text>
</comment>
<keyword evidence="3 4" id="KW-1015">Disulfide bond</keyword>
<evidence type="ECO:0000259" key="6">
    <source>
        <dbReference type="PROSITE" id="PS50853"/>
    </source>
</evidence>
<dbReference type="Pfam" id="PF00353">
    <property type="entry name" value="HemolysinCabind"/>
    <property type="match status" value="5"/>
</dbReference>
<dbReference type="GO" id="GO:0010468">
    <property type="term" value="P:regulation of gene expression"/>
    <property type="evidence" value="ECO:0007669"/>
    <property type="project" value="TreeGrafter"/>
</dbReference>
<dbReference type="SUPFAM" id="SSF51120">
    <property type="entry name" value="beta-Roll"/>
    <property type="match status" value="4"/>
</dbReference>
<feature type="chain" id="PRO_5035896066" evidence="5">
    <location>
        <begin position="23"/>
        <end position="2644"/>
    </location>
</feature>
<feature type="disulfide bond" evidence="4">
    <location>
        <begin position="2098"/>
        <end position="2125"/>
    </location>
</feature>
<dbReference type="Proteomes" id="UP000808372">
    <property type="component" value="Unplaced"/>
</dbReference>
<evidence type="ECO:0000256" key="3">
    <source>
        <dbReference type="ARBA" id="ARBA00023157"/>
    </source>
</evidence>
<evidence type="ECO:0000256" key="5">
    <source>
        <dbReference type="SAM" id="SignalP"/>
    </source>
</evidence>
<dbReference type="GO" id="GO:0005615">
    <property type="term" value="C:extracellular space"/>
    <property type="evidence" value="ECO:0007669"/>
    <property type="project" value="TreeGrafter"/>
</dbReference>
<dbReference type="InterPro" id="IPR035976">
    <property type="entry name" value="Sushi/SCR/CCP_sf"/>
</dbReference>
<feature type="domain" description="Sushi" evidence="7">
    <location>
        <begin position="2002"/>
        <end position="2064"/>
    </location>
</feature>
<keyword evidence="8" id="KW-1185">Reference proteome</keyword>
<dbReference type="GO" id="GO:0007224">
    <property type="term" value="P:smoothened signaling pathway"/>
    <property type="evidence" value="ECO:0007669"/>
    <property type="project" value="TreeGrafter"/>
</dbReference>
<dbReference type="InterPro" id="IPR006141">
    <property type="entry name" value="Intein_N"/>
</dbReference>
<dbReference type="PRINTS" id="PR00313">
    <property type="entry name" value="CABNDNGRPT"/>
</dbReference>
<dbReference type="Gene3D" id="2.170.16.10">
    <property type="entry name" value="Hedgehog/Intein (Hint) domain"/>
    <property type="match status" value="1"/>
</dbReference>
<comment type="subcellular location">
    <subcellularLocation>
        <location evidence="1">Endoplasmic reticulum membrane</location>
    </subcellularLocation>
</comment>
<feature type="domain" description="Fibronectin type-III" evidence="6">
    <location>
        <begin position="1812"/>
        <end position="1905"/>
    </location>
</feature>
<dbReference type="GO" id="GO:0001708">
    <property type="term" value="P:cell fate specification"/>
    <property type="evidence" value="ECO:0007669"/>
    <property type="project" value="TreeGrafter"/>
</dbReference>
<accession>A0A8U0QAQ2</accession>
<dbReference type="InterPro" id="IPR001767">
    <property type="entry name" value="Hedgehog_Hint"/>
</dbReference>
<sequence>MRPAGLSIFIAILSASVPGCGSMWPYSRPEWQQVENNLPNEVEIHLVLGPPDVFIKDQAYINYRSSYFRGKETKVLLLKLNIDQNGQPTFQELSRPNGMSDVLIQNADRVKITLITHGNRKLVKSTNYGPKYYVDYNINNMNYHQLANVVKLLVSHMRQPQVEMRFIVCNAGTEAAGNYMTRFMKEVNNNHLGFQLREIVAYDTFVSTTNTLNVYQTQTVDVPEKLFWSYEKEGIMPIFPNHLIHEQNSRVPFLDLLKHGQMRNEITIKDERRVLFSYENGNVFRSPLRKMTNNNNNQMDIEMETNINQLNDQNSFGEQLDNNLHGCFKKRRRRRNVCNSEEYVVKDKSLRIKDGQVEVEVASRRNPEDTHLVSFPLDESKTFYTRQIEENAMHQGSRVKAAGGGALDKINRGMAVYGIVAGFIGAGKFFAENDTARGAFTLSQSLHGLGGLTGVNQQLSKMSQNILKSTIRKGADRLGLEKTLERVSGSFERVQESAAGHFLKDIPLVGLGFQFYFIAEDSIAIQTSNNSDPEQKKYYGLKVSNLVLDVSTTVLSIAELAFPPAAIILEPIIIGLTIVRMSISDFYCDVVSELDRLPKGANDIQKLNAVLKGLGEGALDFGTGGLLRQMKEVDEEYRKNQELLRNLSSPGANYRIVANDGNVSTIDLTEGELSQYGGLITVRLSNHGNVTIQIGGIDDGRGGVKTVVETFHNRAIQSIILGVGESRQFLYTQKTANLWWVIPVHSQQVICGELLLRSSLFGTYYGNDKDNSFFALHQPAAEQPPPAPSDPCAYGGLDLDYVIRNYRYTIHGHGGDDIFFLGSQASVLSGGEGRDLYVFPTDGSISEIDNFSHDLFEDHLLIKAPFSRIDCIRNQNDLLLVYGQQKKHQITIRNWFTHSNVDYYKHMTFQSADGVMFKIADRGLIGNKFHTNCVPETLDNTKSLSPVSLRLEGDYQSVIRVLGSNFSDSILGNKRDNVLNGGLGADVLEGGEGADTYEIFPAEGCDIINNYATDQKIDLVVFHVPFQRIRAELLDDGVRVTDEEEPKSTCFHLQKWNTGRQYQHLAFLSSDHVTFYISKSEDSGLVKTPLIVDLSMEQHGSTVNLNKTDQHFHTVVTVFDSPYDDVIVGNVLGNFLSCSGGRDHLQGGGGSDKYVIKAGCGGAHINNLAEDKTSDVLFIQYAWGEIKTELRLPHLVLKVAVVNIEVVLWDWFQGENFQHLVVQTSDGIIATLPLNASDQDIMSPMEINLSKEECTDQKQIFDLSKEPWRKVERFQAKSSKCSYTVIGNSLDNFIDPGIGNIYKYQYLRGGNGSDTYVLGHAYGYENEIDNEAGDMKMDNLFLQVLYEDVEVLLEGPHIILFSHSRNDSVRVRLLKYLKGPKFQHLLVRSLDGFLFKINGDSYPYKSVLSIDMASSSKSCNISCASSGSEFSNVSRIRGATAFSNYITGSNGSFLIAGGNMNDYIHGNQGSEMIEGFGGNDIIFGDGGNDVLEGGEGEDEIQGGEGDDFIYGGGGADRIDGGPGIDTVFFSGDVRTGSGVTVDLHSGRGWGADAENDTFTGVERVIGTEFNDLLIGDNEDNQLIGEFGDDSLVPKHGSDLLCGGPGRDLYILDDCSGVKQIDNFASDGIEDSVLIRNFAPQDACFFTLEGNLVVSLHYRDPLLNLIGRDSLTVIFDNWSSNRSLYQHISFAFANNTLTDSSYFSSAVEISPSLKAFNSSLPPFSVTRANEMAIEVKDMALGRVGSVAESMFRYHLKVSDQLFHTDTLPWGNSPSLEITGLLSGVLYTFQLYLTKCEVPVLVLWEASQRTKPNPPVSLKVLHVTHSSVMINWAAPPMGSDPDSERYTYMVLVEEDSGDLVAHFNTSDTMADIRDLKPKSAFRVFVSSVIEEMNSQKAVFPPIETLSICLGFIAPSGSTIVEEKMTGDGPVAVIECLEGYQLTSSSEIQCTPTDLLLPLDRPCVPRGCIHLGDHVPHGRTISVICLGFLFESTCHYGTLQPTPPLCCRTPPEINNGHYQSLQHSNSITIVYSCDSGYDLFGVSSFTCQVESGEWFPPTRGGILQCKSIPCFAPPQVPHGKFYSPSGSTGDFKQGDSLYLRCDDFYHISSEDSTITCHGGDWGLITSSCEPNFHLVNIQDGLYDLVGDIVAWRVSFQNIGPYTRLSCEDRQLEFVTLTWALGSTQVKCRKVKLQTRGSDYTGIVEGNVDGAGWSKICVEDSTAAKAVCGSLFPGHEWTTSVIDSGGFVSQQTHVCDVMGCRFIPERLTCNKQIQCRHSCDPYTVPNGQAFCASNFEGEKCDITCNRLYNLEVSSQIQCTSSGWSSFPYCIESGDCGYDNDSGLHFMKCLKKLWVEAGCSLQTEGSPTRNPNLVRYWNTMTVSEVRRNMAEYPSKDPFTINTWCQKEEECFPAHATVLTSDGSRRTMAELRLGDRVLAVDAAGRPTFSEVLLWLDRRSGSRERYLLLDTEGSEEPLYITPDHVLFIAPDNATTIDLASDARRVPVFAKDVLPGHLIYLHDPSTGSLEAKRVNEVSEAESLGAYAPLTVEGNLVVDGRLVSCYTLQCRQQLAHLTFVPYRLLHILRSSLPLFGDRLLAPPRQGQEDQEGMHWYASAWYQLGLWMGYPFGETCYPTELLRYHYPRPATGPL</sequence>
<dbReference type="SUPFAM" id="SSF57535">
    <property type="entry name" value="Complement control module/SCR domain"/>
    <property type="match status" value="3"/>
</dbReference>
<dbReference type="PROSITE" id="PS50853">
    <property type="entry name" value="FN3"/>
    <property type="match status" value="1"/>
</dbReference>
<dbReference type="InterPro" id="IPR000436">
    <property type="entry name" value="Sushi_SCR_CCP_dom"/>
</dbReference>
<dbReference type="InterPro" id="IPR003961">
    <property type="entry name" value="FN3_dom"/>
</dbReference>
<dbReference type="InterPro" id="IPR001343">
    <property type="entry name" value="Hemolysn_Ca-bd"/>
</dbReference>
<dbReference type="Gene3D" id="2.60.40.10">
    <property type="entry name" value="Immunoglobulins"/>
    <property type="match status" value="1"/>
</dbReference>
<dbReference type="GO" id="GO:0016540">
    <property type="term" value="P:protein autoprocessing"/>
    <property type="evidence" value="ECO:0007669"/>
    <property type="project" value="InterPro"/>
</dbReference>
<dbReference type="CDD" id="cd00081">
    <property type="entry name" value="Hint"/>
    <property type="match status" value="1"/>
</dbReference>
<dbReference type="CDD" id="cd00033">
    <property type="entry name" value="CCP"/>
    <property type="match status" value="3"/>
</dbReference>
<dbReference type="PANTHER" id="PTHR11889:SF31">
    <property type="entry name" value="PROTEIN HEDGEHOG"/>
    <property type="match status" value="1"/>
</dbReference>
<gene>
    <name evidence="9" type="primary">LOC120038521</name>
</gene>
<protein>
    <submittedName>
        <fullName evidence="9">Uncharacterized protein LOC120038521</fullName>
    </submittedName>
</protein>
<dbReference type="FunFam" id="2.170.16.10:FF:000001">
    <property type="entry name" value="Indian hedgehog"/>
    <property type="match status" value="1"/>
</dbReference>
<dbReference type="SMART" id="SM00060">
    <property type="entry name" value="FN3"/>
    <property type="match status" value="1"/>
</dbReference>
<dbReference type="GO" id="GO:0005789">
    <property type="term" value="C:endoplasmic reticulum membrane"/>
    <property type="evidence" value="ECO:0007669"/>
    <property type="project" value="UniProtKB-SubCell"/>
</dbReference>
<dbReference type="OrthoDB" id="5212at2759"/>
<dbReference type="Pfam" id="PF01079">
    <property type="entry name" value="Hint"/>
    <property type="match status" value="1"/>
</dbReference>
<reference evidence="9" key="1">
    <citation type="submission" date="2025-08" db="UniProtKB">
        <authorList>
            <consortium name="RefSeq"/>
        </authorList>
    </citation>
    <scope>IDENTIFICATION</scope>
    <source>
        <tissue evidence="9">White muscle</tissue>
    </source>
</reference>
<dbReference type="SUPFAM" id="SSF51294">
    <property type="entry name" value="Hedgehog/intein (Hint) domain"/>
    <property type="match status" value="1"/>
</dbReference>
<keyword evidence="2" id="KW-0256">Endoplasmic reticulum</keyword>
<feature type="domain" description="Sushi" evidence="7">
    <location>
        <begin position="2065"/>
        <end position="2127"/>
    </location>
</feature>
<evidence type="ECO:0000256" key="4">
    <source>
        <dbReference type="PROSITE-ProRule" id="PRU00302"/>
    </source>
</evidence>
<dbReference type="InterPro" id="IPR003587">
    <property type="entry name" value="Hint_dom_N"/>
</dbReference>
<dbReference type="InterPro" id="IPR018511">
    <property type="entry name" value="Hemolysin-typ_Ca-bd_CS"/>
</dbReference>
<evidence type="ECO:0000256" key="1">
    <source>
        <dbReference type="ARBA" id="ARBA00004586"/>
    </source>
</evidence>
<dbReference type="SUPFAM" id="SSF49265">
    <property type="entry name" value="Fibronectin type III"/>
    <property type="match status" value="1"/>
</dbReference>
<evidence type="ECO:0000313" key="9">
    <source>
        <dbReference type="RefSeq" id="XP_038840178.1"/>
    </source>
</evidence>
<dbReference type="KEGG" id="snh:120038521"/>
<dbReference type="PROSITE" id="PS50817">
    <property type="entry name" value="INTEIN_N_TER"/>
    <property type="match status" value="1"/>
</dbReference>
<dbReference type="Pfam" id="PF00084">
    <property type="entry name" value="Sushi"/>
    <property type="match status" value="2"/>
</dbReference>
<evidence type="ECO:0000259" key="7">
    <source>
        <dbReference type="PROSITE" id="PS50923"/>
    </source>
</evidence>
<dbReference type="GeneID" id="120038521"/>
<dbReference type="InterPro" id="IPR013783">
    <property type="entry name" value="Ig-like_fold"/>
</dbReference>
<dbReference type="PROSITE" id="PS50923">
    <property type="entry name" value="SUSHI"/>
    <property type="match status" value="2"/>
</dbReference>
<name>A0A8U0QAQ2_SALNM</name>
<dbReference type="SMART" id="SM00032">
    <property type="entry name" value="CCP"/>
    <property type="match status" value="4"/>
</dbReference>
<feature type="signal peptide" evidence="5">
    <location>
        <begin position="1"/>
        <end position="22"/>
    </location>
</feature>
<dbReference type="SMART" id="SM00306">
    <property type="entry name" value="HintN"/>
    <property type="match status" value="1"/>
</dbReference>
<dbReference type="CDD" id="cd00063">
    <property type="entry name" value="FN3"/>
    <property type="match status" value="1"/>
</dbReference>
<proteinExistence type="predicted"/>
<dbReference type="GO" id="GO:0005509">
    <property type="term" value="F:calcium ion binding"/>
    <property type="evidence" value="ECO:0007669"/>
    <property type="project" value="InterPro"/>
</dbReference>
<keyword evidence="4" id="KW-0768">Sushi</keyword>
<dbReference type="InterPro" id="IPR050387">
    <property type="entry name" value="Hedgehog_Signaling"/>
</dbReference>
<dbReference type="InterPro" id="IPR036116">
    <property type="entry name" value="FN3_sf"/>
</dbReference>
<evidence type="ECO:0000256" key="2">
    <source>
        <dbReference type="ARBA" id="ARBA00022824"/>
    </source>
</evidence>
<dbReference type="GO" id="GO:0005113">
    <property type="term" value="F:patched binding"/>
    <property type="evidence" value="ECO:0007669"/>
    <property type="project" value="TreeGrafter"/>
</dbReference>
<dbReference type="RefSeq" id="XP_038840178.1">
    <property type="nucleotide sequence ID" value="XM_038984250.1"/>
</dbReference>
<dbReference type="InterPro" id="IPR036844">
    <property type="entry name" value="Hint_dom_sf"/>
</dbReference>
<evidence type="ECO:0000313" key="8">
    <source>
        <dbReference type="Proteomes" id="UP000808372"/>
    </source>
</evidence>
<dbReference type="InterPro" id="IPR011049">
    <property type="entry name" value="Serralysin-like_metalloprot_C"/>
</dbReference>